<dbReference type="KEGG" id="vie:OL234_02405"/>
<evidence type="ECO:0000313" key="4">
    <source>
        <dbReference type="Proteomes" id="UP001179647"/>
    </source>
</evidence>
<proteinExistence type="predicted"/>
<dbReference type="InterPro" id="IPR004629">
    <property type="entry name" value="WecG_TagA_CpsF"/>
</dbReference>
<reference evidence="3" key="1">
    <citation type="submission" date="2022-10" db="EMBL/GenBank/DDBJ databases">
        <title>Vagococcus sp. isolated from poultry meat.</title>
        <authorList>
            <person name="Johansson P."/>
            <person name="Bjorkroth J."/>
        </authorList>
    </citation>
    <scope>NUCLEOTIDE SEQUENCE</scope>
    <source>
        <strain evidence="3">STAA11</strain>
    </source>
</reference>
<name>A0AAF0I6T1_9ENTE</name>
<organism evidence="3 4">
    <name type="scientific">Vagococcus intermedius</name>
    <dbReference type="NCBI Taxonomy" id="2991418"/>
    <lineage>
        <taxon>Bacteria</taxon>
        <taxon>Bacillati</taxon>
        <taxon>Bacillota</taxon>
        <taxon>Bacilli</taxon>
        <taxon>Lactobacillales</taxon>
        <taxon>Enterococcaceae</taxon>
        <taxon>Vagococcus</taxon>
    </lineage>
</organism>
<protein>
    <submittedName>
        <fullName evidence="3">WecB/TagA/CpsF family glycosyltransferase</fullName>
    </submittedName>
</protein>
<dbReference type="RefSeq" id="WP_275469583.1">
    <property type="nucleotide sequence ID" value="NZ_CP110232.1"/>
</dbReference>
<keyword evidence="2" id="KW-0808">Transferase</keyword>
<keyword evidence="1" id="KW-0328">Glycosyltransferase</keyword>
<dbReference type="Proteomes" id="UP001179647">
    <property type="component" value="Chromosome"/>
</dbReference>
<dbReference type="Pfam" id="PF03808">
    <property type="entry name" value="Glyco_tran_WecG"/>
    <property type="match status" value="1"/>
</dbReference>
<dbReference type="PANTHER" id="PTHR34136:SF1">
    <property type="entry name" value="UDP-N-ACETYL-D-MANNOSAMINURONIC ACID TRANSFERASE"/>
    <property type="match status" value="1"/>
</dbReference>
<dbReference type="NCBIfam" id="TIGR00696">
    <property type="entry name" value="wecG_tagA_cpsF"/>
    <property type="match status" value="1"/>
</dbReference>
<dbReference type="CDD" id="cd06533">
    <property type="entry name" value="Glyco_transf_WecG_TagA"/>
    <property type="match status" value="1"/>
</dbReference>
<dbReference type="GO" id="GO:0016758">
    <property type="term" value="F:hexosyltransferase activity"/>
    <property type="evidence" value="ECO:0007669"/>
    <property type="project" value="TreeGrafter"/>
</dbReference>
<gene>
    <name evidence="3" type="ORF">OL234_02405</name>
</gene>
<evidence type="ECO:0000313" key="3">
    <source>
        <dbReference type="EMBL" id="WEG73783.1"/>
    </source>
</evidence>
<dbReference type="EMBL" id="CP110232">
    <property type="protein sequence ID" value="WEG73783.1"/>
    <property type="molecule type" value="Genomic_DNA"/>
</dbReference>
<dbReference type="AlphaFoldDB" id="A0AAF0I6T1"/>
<evidence type="ECO:0000256" key="2">
    <source>
        <dbReference type="ARBA" id="ARBA00022679"/>
    </source>
</evidence>
<dbReference type="PANTHER" id="PTHR34136">
    <property type="match status" value="1"/>
</dbReference>
<accession>A0AAF0I6T1</accession>
<sequence>MKTEYILGIPVDVITLSDIMAELPKRLAGQEKTLYLSINPQIALHASNYPEVMSLIETASHRIPDGIGMVKASQQQCGAIKERVTGIELMYQLLEYADEKSDSLFLYGAKPEVIADTVKVIGNDYPNIKIAGWIDGYTDLSEEEIVESINQVKPTFVFVALGFPRQEQWLARHYQAIEARVFQDVGGSFDVISGHVKRSPNIFIKLHLEWLYRSLSNPKRMYRLLEVPLFMYRSKKWYQKNKKH</sequence>
<evidence type="ECO:0000256" key="1">
    <source>
        <dbReference type="ARBA" id="ARBA00022676"/>
    </source>
</evidence>
<keyword evidence="4" id="KW-1185">Reference proteome</keyword>